<comment type="catalytic activity">
    <reaction evidence="12">
        <text>1,2-dihexadecanoyl-sn-glycero-3-phosphocholine + H2O = 1-hexadecanoyl-sn-glycero-3-phosphocholine + hexadecanoate + H(+)</text>
        <dbReference type="Rhea" id="RHEA:41223"/>
        <dbReference type="ChEBI" id="CHEBI:7896"/>
        <dbReference type="ChEBI" id="CHEBI:15377"/>
        <dbReference type="ChEBI" id="CHEBI:15378"/>
        <dbReference type="ChEBI" id="CHEBI:72998"/>
        <dbReference type="ChEBI" id="CHEBI:72999"/>
    </reaction>
    <physiologicalReaction direction="left-to-right" evidence="12">
        <dbReference type="Rhea" id="RHEA:41224"/>
    </physiologicalReaction>
</comment>
<feature type="chain" id="PRO_5041772202" description="Phospholipase A2" evidence="20">
    <location>
        <begin position="19"/>
        <end position="148"/>
    </location>
</feature>
<accession>A0AAD8D015</accession>
<evidence type="ECO:0000256" key="14">
    <source>
        <dbReference type="ARBA" id="ARBA00048699"/>
    </source>
</evidence>
<evidence type="ECO:0000256" key="13">
    <source>
        <dbReference type="ARBA" id="ARBA00048373"/>
    </source>
</evidence>
<dbReference type="AlphaFoldDB" id="A0AAD8D015"/>
<dbReference type="GO" id="GO:0005102">
    <property type="term" value="F:signaling receptor binding"/>
    <property type="evidence" value="ECO:0007669"/>
    <property type="project" value="UniProtKB-ARBA"/>
</dbReference>
<dbReference type="CDD" id="cd00125">
    <property type="entry name" value="PLA2c"/>
    <property type="match status" value="1"/>
</dbReference>
<dbReference type="Pfam" id="PF00068">
    <property type="entry name" value="Phospholip_A2_1"/>
    <property type="match status" value="1"/>
</dbReference>
<evidence type="ECO:0000256" key="8">
    <source>
        <dbReference type="ARBA" id="ARBA00023157"/>
    </source>
</evidence>
<feature type="domain" description="Phospholipase A2-like central" evidence="21">
    <location>
        <begin position="24"/>
        <end position="147"/>
    </location>
</feature>
<comment type="catalytic activity">
    <reaction evidence="10">
        <text>1-hexadecanoyl-2-(9Z-octadecenoyl)-sn-glycero-3-phospho-(1'-sn-glycerol) + H2O = 1-hexadecanoyl-sn-glycero-3-phospho-(1'-sn-glycerol) + (9Z)-octadecenoate + H(+)</text>
        <dbReference type="Rhea" id="RHEA:40919"/>
        <dbReference type="ChEBI" id="CHEBI:15377"/>
        <dbReference type="ChEBI" id="CHEBI:15378"/>
        <dbReference type="ChEBI" id="CHEBI:30823"/>
        <dbReference type="ChEBI" id="CHEBI:72841"/>
        <dbReference type="ChEBI" id="CHEBI:75158"/>
    </reaction>
    <physiologicalReaction direction="left-to-right" evidence="10">
        <dbReference type="Rhea" id="RHEA:40920"/>
    </physiologicalReaction>
</comment>
<dbReference type="EMBL" id="JAGXEW010000021">
    <property type="protein sequence ID" value="KAK1160055.1"/>
    <property type="molecule type" value="Genomic_DNA"/>
</dbReference>
<feature type="signal peptide" evidence="20">
    <location>
        <begin position="1"/>
        <end position="18"/>
    </location>
</feature>
<feature type="binding site" evidence="17">
    <location>
        <position position="55"/>
    </location>
    <ligand>
        <name>Ca(2+)</name>
        <dbReference type="ChEBI" id="CHEBI:29108"/>
    </ligand>
</feature>
<dbReference type="InterPro" id="IPR033113">
    <property type="entry name" value="PLA2_histidine"/>
</dbReference>
<dbReference type="InterPro" id="IPR033112">
    <property type="entry name" value="PLA2_Asp_AS"/>
</dbReference>
<evidence type="ECO:0000256" key="19">
    <source>
        <dbReference type="RuleBase" id="RU003654"/>
    </source>
</evidence>
<dbReference type="InterPro" id="IPR036444">
    <property type="entry name" value="PLipase_A2_dom_sf"/>
</dbReference>
<feature type="disulfide bond" evidence="18">
    <location>
        <begin position="107"/>
        <end position="119"/>
    </location>
</feature>
<organism evidence="22 23">
    <name type="scientific">Acipenser oxyrinchus oxyrinchus</name>
    <dbReference type="NCBI Taxonomy" id="40147"/>
    <lineage>
        <taxon>Eukaryota</taxon>
        <taxon>Metazoa</taxon>
        <taxon>Chordata</taxon>
        <taxon>Craniata</taxon>
        <taxon>Vertebrata</taxon>
        <taxon>Euteleostomi</taxon>
        <taxon>Actinopterygii</taxon>
        <taxon>Chondrostei</taxon>
        <taxon>Acipenseriformes</taxon>
        <taxon>Acipenseridae</taxon>
        <taxon>Acipenser</taxon>
    </lineage>
</organism>
<evidence type="ECO:0000256" key="4">
    <source>
        <dbReference type="ARBA" id="ARBA00022723"/>
    </source>
</evidence>
<comment type="catalytic activity">
    <reaction evidence="20">
        <text>a 1,2-diacyl-sn-glycero-3-phosphocholine + H2O = a 1-acyl-sn-glycero-3-phosphocholine + a fatty acid + H(+)</text>
        <dbReference type="Rhea" id="RHEA:15801"/>
        <dbReference type="ChEBI" id="CHEBI:15377"/>
        <dbReference type="ChEBI" id="CHEBI:15378"/>
        <dbReference type="ChEBI" id="CHEBI:28868"/>
        <dbReference type="ChEBI" id="CHEBI:57643"/>
        <dbReference type="ChEBI" id="CHEBI:58168"/>
        <dbReference type="EC" id="3.1.1.4"/>
    </reaction>
</comment>
<dbReference type="GO" id="GO:0005576">
    <property type="term" value="C:extracellular region"/>
    <property type="evidence" value="ECO:0007669"/>
    <property type="project" value="UniProtKB-SubCell"/>
</dbReference>
<keyword evidence="5 20" id="KW-0378">Hydrolase</keyword>
<comment type="catalytic activity">
    <reaction evidence="14">
        <text>1-hexadecanoyl-2-(9Z-octadecenoyl)-sn-glycero-3-phosphocholine + H2O = 1-hexadecanoyl-sn-glycero-3-phosphocholine + (9Z)-octadecenoate + H(+)</text>
        <dbReference type="Rhea" id="RHEA:38779"/>
        <dbReference type="ChEBI" id="CHEBI:15377"/>
        <dbReference type="ChEBI" id="CHEBI:15378"/>
        <dbReference type="ChEBI" id="CHEBI:30823"/>
        <dbReference type="ChEBI" id="CHEBI:72998"/>
        <dbReference type="ChEBI" id="CHEBI:73001"/>
    </reaction>
    <physiologicalReaction direction="left-to-right" evidence="14">
        <dbReference type="Rhea" id="RHEA:38780"/>
    </physiologicalReaction>
</comment>
<dbReference type="InterPro" id="IPR016090">
    <property type="entry name" value="PLA2-like_dom"/>
</dbReference>
<protein>
    <recommendedName>
        <fullName evidence="2 20">Phospholipase A2</fullName>
        <ecNumber evidence="2 20">3.1.1.4</ecNumber>
    </recommendedName>
</protein>
<evidence type="ECO:0000256" key="6">
    <source>
        <dbReference type="ARBA" id="ARBA00022837"/>
    </source>
</evidence>
<dbReference type="SMART" id="SM00085">
    <property type="entry name" value="PA2c"/>
    <property type="match status" value="1"/>
</dbReference>
<evidence type="ECO:0000256" key="7">
    <source>
        <dbReference type="ARBA" id="ARBA00023098"/>
    </source>
</evidence>
<evidence type="ECO:0000256" key="9">
    <source>
        <dbReference type="ARBA" id="ARBA00047535"/>
    </source>
</evidence>
<dbReference type="Proteomes" id="UP001230051">
    <property type="component" value="Unassembled WGS sequence"/>
</dbReference>
<dbReference type="GO" id="GO:0016042">
    <property type="term" value="P:lipid catabolic process"/>
    <property type="evidence" value="ECO:0007669"/>
    <property type="project" value="InterPro"/>
</dbReference>
<dbReference type="PANTHER" id="PTHR11716:SF94">
    <property type="entry name" value="PHOSPHOLIPASE A2"/>
    <property type="match status" value="1"/>
</dbReference>
<dbReference type="PANTHER" id="PTHR11716">
    <property type="entry name" value="PHOSPHOLIPASE A2 FAMILY MEMBER"/>
    <property type="match status" value="1"/>
</dbReference>
<dbReference type="PRINTS" id="PR00389">
    <property type="entry name" value="PHPHLIPASEA2"/>
</dbReference>
<reference evidence="22" key="1">
    <citation type="submission" date="2022-02" db="EMBL/GenBank/DDBJ databases">
        <title>Atlantic sturgeon de novo genome assembly.</title>
        <authorList>
            <person name="Stock M."/>
            <person name="Klopp C."/>
            <person name="Guiguen Y."/>
            <person name="Cabau C."/>
            <person name="Parinello H."/>
            <person name="Santidrian Yebra-Pimentel E."/>
            <person name="Kuhl H."/>
            <person name="Dirks R.P."/>
            <person name="Guessner J."/>
            <person name="Wuertz S."/>
            <person name="Du K."/>
            <person name="Schartl M."/>
        </authorList>
    </citation>
    <scope>NUCLEOTIDE SEQUENCE</scope>
    <source>
        <strain evidence="22">STURGEONOMICS-FGT-2020</strain>
        <tissue evidence="22">Whole blood</tissue>
    </source>
</reference>
<keyword evidence="7 20" id="KW-0443">Lipid metabolism</keyword>
<comment type="caution">
    <text evidence="22">The sequence shown here is derived from an EMBL/GenBank/DDBJ whole genome shotgun (WGS) entry which is preliminary data.</text>
</comment>
<feature type="binding site" evidence="17">
    <location>
        <position position="51"/>
    </location>
    <ligand>
        <name>Ca(2+)</name>
        <dbReference type="ChEBI" id="CHEBI:29108"/>
    </ligand>
</feature>
<proteinExistence type="inferred from homology"/>
<comment type="cofactor">
    <cofactor evidence="17">
        <name>Ca(2+)</name>
        <dbReference type="ChEBI" id="CHEBI:29108"/>
    </cofactor>
    <text evidence="17">Binds 1 Ca(2+) ion per subunit.</text>
</comment>
<evidence type="ECO:0000256" key="17">
    <source>
        <dbReference type="PIRSR" id="PIRSR601211-2"/>
    </source>
</evidence>
<feature type="disulfide bond" evidence="18">
    <location>
        <begin position="74"/>
        <end position="121"/>
    </location>
</feature>
<keyword evidence="20" id="KW-0732">Signal</keyword>
<dbReference type="SUPFAM" id="SSF48619">
    <property type="entry name" value="Phospholipase A2, PLA2"/>
    <property type="match status" value="1"/>
</dbReference>
<evidence type="ECO:0000256" key="11">
    <source>
        <dbReference type="ARBA" id="ARBA00048221"/>
    </source>
</evidence>
<dbReference type="PROSITE" id="PS00119">
    <property type="entry name" value="PA2_ASP"/>
    <property type="match status" value="1"/>
</dbReference>
<dbReference type="GO" id="GO:0050482">
    <property type="term" value="P:arachidonate secretion"/>
    <property type="evidence" value="ECO:0007669"/>
    <property type="project" value="InterPro"/>
</dbReference>
<feature type="disulfide bond" evidence="18">
    <location>
        <begin position="67"/>
        <end position="128"/>
    </location>
</feature>
<dbReference type="FunFam" id="1.20.90.10:FF:000011">
    <property type="entry name" value="Phospholipase A(2)"/>
    <property type="match status" value="1"/>
</dbReference>
<gene>
    <name evidence="22" type="ORF">AOXY_G21552</name>
</gene>
<feature type="binding site" evidence="17">
    <location>
        <position position="53"/>
    </location>
    <ligand>
        <name>Ca(2+)</name>
        <dbReference type="ChEBI" id="CHEBI:29108"/>
    </ligand>
</feature>
<evidence type="ECO:0000313" key="22">
    <source>
        <dbReference type="EMBL" id="KAK1160055.1"/>
    </source>
</evidence>
<evidence type="ECO:0000259" key="21">
    <source>
        <dbReference type="SMART" id="SM00085"/>
    </source>
</evidence>
<dbReference type="GO" id="GO:0006644">
    <property type="term" value="P:phospholipid metabolic process"/>
    <property type="evidence" value="ECO:0007669"/>
    <property type="project" value="InterPro"/>
</dbReference>
<feature type="binding site" evidence="17">
    <location>
        <position position="72"/>
    </location>
    <ligand>
        <name>Ca(2+)</name>
        <dbReference type="ChEBI" id="CHEBI:29108"/>
    </ligand>
</feature>
<evidence type="ECO:0000256" key="20">
    <source>
        <dbReference type="RuleBase" id="RU361236"/>
    </source>
</evidence>
<comment type="catalytic activity">
    <reaction evidence="9">
        <text>N,1-dihexadecanoyl-2-(9Z,12Z-octadecadienoyl)-sn-glycero-3-phosphoethanolamine + H2O = N,1-dihexadecanoyl-sn-glycero-3-phosphoethanolamine + (9Z,12Z)-octadecadienoate + H(+)</text>
        <dbReference type="Rhea" id="RHEA:56424"/>
        <dbReference type="ChEBI" id="CHEBI:15377"/>
        <dbReference type="ChEBI" id="CHEBI:15378"/>
        <dbReference type="ChEBI" id="CHEBI:30245"/>
        <dbReference type="ChEBI" id="CHEBI:85334"/>
        <dbReference type="ChEBI" id="CHEBI:85335"/>
    </reaction>
    <physiologicalReaction direction="left-to-right" evidence="9">
        <dbReference type="Rhea" id="RHEA:56425"/>
    </physiologicalReaction>
</comment>
<dbReference type="GO" id="GO:0005543">
    <property type="term" value="F:phospholipid binding"/>
    <property type="evidence" value="ECO:0007669"/>
    <property type="project" value="TreeGrafter"/>
</dbReference>
<dbReference type="PROSITE" id="PS00118">
    <property type="entry name" value="PA2_HIS"/>
    <property type="match status" value="1"/>
</dbReference>
<comment type="subcellular location">
    <subcellularLocation>
        <location evidence="1 20">Secreted</location>
    </subcellularLocation>
</comment>
<sequence length="148" mass="16715">MQSFFLLVTLLCVGTARAQIIPSAVWQFRNMIICVMPSSWPLLDYNNYGCYCGLGGSGTPVDELDRCCQVHDSCYGEALQHKDCWPIFDNPYTEIYSYTCREATVTCSPKNKPCEAFICECDRQAAMCFSRAEYNEENHGIPSSLCKD</sequence>
<feature type="disulfide bond" evidence="18">
    <location>
        <begin position="84"/>
        <end position="114"/>
    </location>
</feature>
<comment type="catalytic activity">
    <reaction evidence="13">
        <text>1-hexadecanoyl-2-(5Z,8Z,11Z,14Z-eicosatetraenoyl)-sn-glycero-3-phosphocholine + H2O = 1-hexadecanoyl-sn-glycero-3-phosphocholine + (5Z,8Z,11Z,14Z)-eicosatetraenoate + H(+)</text>
        <dbReference type="Rhea" id="RHEA:40427"/>
        <dbReference type="ChEBI" id="CHEBI:15377"/>
        <dbReference type="ChEBI" id="CHEBI:15378"/>
        <dbReference type="ChEBI" id="CHEBI:32395"/>
        <dbReference type="ChEBI" id="CHEBI:72998"/>
        <dbReference type="ChEBI" id="CHEBI:73003"/>
    </reaction>
    <physiologicalReaction direction="left-to-right" evidence="13">
        <dbReference type="Rhea" id="RHEA:40428"/>
    </physiologicalReaction>
</comment>
<feature type="disulfide bond" evidence="18">
    <location>
        <begin position="52"/>
        <end position="68"/>
    </location>
</feature>
<comment type="catalytic activity">
    <reaction evidence="11">
        <text>N-hexadecanoyl-1,2-di-(9Z-octadecenoyl)-sn-glycero-3-phosphoethanolamine + H2O = N-hexadecanoyl-1-(9Z-octadecenoyl)-sn-glycero-3-phosphoethanolamine + (9Z)-octadecenoate + H(+)</text>
        <dbReference type="Rhea" id="RHEA:45424"/>
        <dbReference type="ChEBI" id="CHEBI:15377"/>
        <dbReference type="ChEBI" id="CHEBI:15378"/>
        <dbReference type="ChEBI" id="CHEBI:30823"/>
        <dbReference type="ChEBI" id="CHEBI:78097"/>
        <dbReference type="ChEBI" id="CHEBI:85217"/>
    </reaction>
    <physiologicalReaction direction="left-to-right" evidence="11">
        <dbReference type="Rhea" id="RHEA:45425"/>
    </physiologicalReaction>
</comment>
<dbReference type="GO" id="GO:0047498">
    <property type="term" value="F:calcium-dependent phospholipase A2 activity"/>
    <property type="evidence" value="ECO:0007669"/>
    <property type="project" value="TreeGrafter"/>
</dbReference>
<keyword evidence="6 17" id="KW-0106">Calcium</keyword>
<dbReference type="EC" id="3.1.1.4" evidence="2 20"/>
<keyword evidence="8 18" id="KW-1015">Disulfide bond</keyword>
<comment type="catalytic activity">
    <reaction evidence="15">
        <text>1-hexadecanoyl-2-(9Z,12Z-octadecadienoyl)-sn-glycero-3-phosphoethanolamine + H2O = 1-hexadecanoyl-sn-glycero-3-phosphoethanolamine + (9Z,12Z)-octadecadienoate + H(+)</text>
        <dbReference type="Rhea" id="RHEA:40815"/>
        <dbReference type="ChEBI" id="CHEBI:15377"/>
        <dbReference type="ChEBI" id="CHEBI:15378"/>
        <dbReference type="ChEBI" id="CHEBI:30245"/>
        <dbReference type="ChEBI" id="CHEBI:73004"/>
        <dbReference type="ChEBI" id="CHEBI:73008"/>
    </reaction>
    <physiologicalReaction direction="left-to-right" evidence="15">
        <dbReference type="Rhea" id="RHEA:40816"/>
    </physiologicalReaction>
</comment>
<evidence type="ECO:0000256" key="5">
    <source>
        <dbReference type="ARBA" id="ARBA00022801"/>
    </source>
</evidence>
<dbReference type="Gene3D" id="1.20.90.10">
    <property type="entry name" value="Phospholipase A2 domain"/>
    <property type="match status" value="1"/>
</dbReference>
<feature type="active site" evidence="16">
    <location>
        <position position="122"/>
    </location>
</feature>
<keyword evidence="3 20" id="KW-0964">Secreted</keyword>
<evidence type="ECO:0000256" key="15">
    <source>
        <dbReference type="ARBA" id="ARBA00049039"/>
    </source>
</evidence>
<evidence type="ECO:0000256" key="1">
    <source>
        <dbReference type="ARBA" id="ARBA00004613"/>
    </source>
</evidence>
<dbReference type="InterPro" id="IPR001211">
    <property type="entry name" value="PLA2"/>
</dbReference>
<evidence type="ECO:0000256" key="12">
    <source>
        <dbReference type="ARBA" id="ARBA00048227"/>
    </source>
</evidence>
<comment type="similarity">
    <text evidence="19">Belongs to the phospholipase A2 family.</text>
</comment>
<keyword evidence="23" id="KW-1185">Reference proteome</keyword>
<dbReference type="GO" id="GO:0005509">
    <property type="term" value="F:calcium ion binding"/>
    <property type="evidence" value="ECO:0007669"/>
    <property type="project" value="InterPro"/>
</dbReference>
<evidence type="ECO:0000256" key="18">
    <source>
        <dbReference type="PIRSR" id="PIRSR601211-3"/>
    </source>
</evidence>
<keyword evidence="4 17" id="KW-0479">Metal-binding</keyword>
<evidence type="ECO:0000256" key="2">
    <source>
        <dbReference type="ARBA" id="ARBA00013278"/>
    </source>
</evidence>
<feature type="active site" evidence="16">
    <location>
        <position position="71"/>
    </location>
</feature>
<evidence type="ECO:0000256" key="3">
    <source>
        <dbReference type="ARBA" id="ARBA00022525"/>
    </source>
</evidence>
<evidence type="ECO:0000256" key="16">
    <source>
        <dbReference type="PIRSR" id="PIRSR601211-1"/>
    </source>
</evidence>
<name>A0AAD8D015_ACIOX</name>
<evidence type="ECO:0000313" key="23">
    <source>
        <dbReference type="Proteomes" id="UP001230051"/>
    </source>
</evidence>
<evidence type="ECO:0000256" key="10">
    <source>
        <dbReference type="ARBA" id="ARBA00048015"/>
    </source>
</evidence>